<feature type="binding site" evidence="6">
    <location>
        <position position="146"/>
    </location>
    <ligand>
        <name>FMN</name>
        <dbReference type="ChEBI" id="CHEBI:58210"/>
    </ligand>
</feature>
<dbReference type="Proteomes" id="UP001138793">
    <property type="component" value="Unassembled WGS sequence"/>
</dbReference>
<evidence type="ECO:0000259" key="7">
    <source>
        <dbReference type="Pfam" id="PF00296"/>
    </source>
</evidence>
<sequence length="444" mass="50258">MRNDHMHLGSFFTTYLGHHLAAWRYPETKTEEVLDLSLYKEVAELSEKGKFDMLFIADVLAHNEEDIEYTPQIRLEGPTLMAALTAVTNKIGLASTLSTTYHHPYNVAREFSTQDHLSGGRTAWNIVTSAHDNEAQNYGKSQHLDHSLRYERCEEFVQVTKELWNSWEDDTLLFDREKGKFLDGSKISPIHFEGNYYNVRGPLNIPRSPQGNPVLISAGASPRGQEFAAKVADVFFTIASSTVEEGKAFYIEMKQKVKSYGRDPNQFKIMPGVVPFVGQTQKEAEEKLEHFQELILPELGIGMLSRYLGIDLIEHSPDTLLPEVPSLDQYNGEKGRFKILSELSRKENLTIRQIARLFARGQGHLFVVGSGDQVADKLSEWFLGEACDGFNVKIPYLPGGVSDFVDYVTLELQNRGLFRTDYEGTTLRDHLGLEYPNVKLKTNA</sequence>
<dbReference type="InterPro" id="IPR051260">
    <property type="entry name" value="Diverse_substr_monoxygenases"/>
</dbReference>
<dbReference type="GO" id="GO:0004497">
    <property type="term" value="F:monooxygenase activity"/>
    <property type="evidence" value="ECO:0007669"/>
    <property type="project" value="UniProtKB-KW"/>
</dbReference>
<feature type="domain" description="Luciferase-like" evidence="7">
    <location>
        <begin position="34"/>
        <end position="380"/>
    </location>
</feature>
<feature type="binding site" evidence="6">
    <location>
        <position position="58"/>
    </location>
    <ligand>
        <name>FMN</name>
        <dbReference type="ChEBI" id="CHEBI:58210"/>
    </ligand>
</feature>
<dbReference type="InterPro" id="IPR016215">
    <property type="entry name" value="NTA_MOA"/>
</dbReference>
<evidence type="ECO:0000256" key="1">
    <source>
        <dbReference type="ARBA" id="ARBA00022630"/>
    </source>
</evidence>
<dbReference type="SUPFAM" id="SSF51679">
    <property type="entry name" value="Bacterial luciferase-like"/>
    <property type="match status" value="1"/>
</dbReference>
<dbReference type="InterPro" id="IPR036661">
    <property type="entry name" value="Luciferase-like_sf"/>
</dbReference>
<accession>A0A9X0YW41</accession>
<keyword evidence="4 8" id="KW-0503">Monooxygenase</keyword>
<dbReference type="PANTHER" id="PTHR30011:SF16">
    <property type="entry name" value="C2H2 FINGER DOMAIN TRANSCRIPTION FACTOR (EUROFUNG)-RELATED"/>
    <property type="match status" value="1"/>
</dbReference>
<organism evidence="8 9">
    <name type="scientific">Oceanobacillus polygoni</name>
    <dbReference type="NCBI Taxonomy" id="1235259"/>
    <lineage>
        <taxon>Bacteria</taxon>
        <taxon>Bacillati</taxon>
        <taxon>Bacillota</taxon>
        <taxon>Bacilli</taxon>
        <taxon>Bacillales</taxon>
        <taxon>Bacillaceae</taxon>
        <taxon>Oceanobacillus</taxon>
    </lineage>
</organism>
<keyword evidence="2 6" id="KW-0288">FMN</keyword>
<proteinExistence type="inferred from homology"/>
<gene>
    <name evidence="8" type="ORF">J2Z64_003851</name>
</gene>
<evidence type="ECO:0000256" key="3">
    <source>
        <dbReference type="ARBA" id="ARBA00023002"/>
    </source>
</evidence>
<evidence type="ECO:0000256" key="5">
    <source>
        <dbReference type="ARBA" id="ARBA00033748"/>
    </source>
</evidence>
<evidence type="ECO:0000256" key="6">
    <source>
        <dbReference type="PIRSR" id="PIRSR000337-1"/>
    </source>
</evidence>
<evidence type="ECO:0000313" key="8">
    <source>
        <dbReference type="EMBL" id="MBP2079552.1"/>
    </source>
</evidence>
<keyword evidence="9" id="KW-1185">Reference proteome</keyword>
<dbReference type="PANTHER" id="PTHR30011">
    <property type="entry name" value="ALKANESULFONATE MONOOXYGENASE-RELATED"/>
    <property type="match status" value="1"/>
</dbReference>
<evidence type="ECO:0000256" key="2">
    <source>
        <dbReference type="ARBA" id="ARBA00022643"/>
    </source>
</evidence>
<name>A0A9X0YW41_9BACI</name>
<dbReference type="InterPro" id="IPR011251">
    <property type="entry name" value="Luciferase-like_dom"/>
</dbReference>
<dbReference type="CDD" id="cd01095">
    <property type="entry name" value="Nitrilotriacetate_monoxgenase"/>
    <property type="match status" value="1"/>
</dbReference>
<dbReference type="GO" id="GO:0016705">
    <property type="term" value="F:oxidoreductase activity, acting on paired donors, with incorporation or reduction of molecular oxygen"/>
    <property type="evidence" value="ECO:0007669"/>
    <property type="project" value="InterPro"/>
</dbReference>
<reference evidence="8" key="1">
    <citation type="submission" date="2021-03" db="EMBL/GenBank/DDBJ databases">
        <title>Genomic Encyclopedia of Type Strains, Phase IV (KMG-IV): sequencing the most valuable type-strain genomes for metagenomic binning, comparative biology and taxonomic classification.</title>
        <authorList>
            <person name="Goeker M."/>
        </authorList>
    </citation>
    <scope>NUCLEOTIDE SEQUENCE</scope>
    <source>
        <strain evidence="8">DSM 107338</strain>
    </source>
</reference>
<protein>
    <submittedName>
        <fullName evidence="8">FMN-dependent oxidoreductase (Nitrilotriacetate monooxygenase family)</fullName>
    </submittedName>
</protein>
<feature type="binding site" evidence="6">
    <location>
        <position position="221"/>
    </location>
    <ligand>
        <name>FMN</name>
        <dbReference type="ChEBI" id="CHEBI:58210"/>
    </ligand>
</feature>
<dbReference type="NCBIfam" id="TIGR03860">
    <property type="entry name" value="FMN_nitrolo"/>
    <property type="match status" value="1"/>
</dbReference>
<feature type="binding site" evidence="6">
    <location>
        <position position="150"/>
    </location>
    <ligand>
        <name>FMN</name>
        <dbReference type="ChEBI" id="CHEBI:58210"/>
    </ligand>
</feature>
<dbReference type="Gene3D" id="3.20.20.30">
    <property type="entry name" value="Luciferase-like domain"/>
    <property type="match status" value="1"/>
</dbReference>
<evidence type="ECO:0000256" key="4">
    <source>
        <dbReference type="ARBA" id="ARBA00023033"/>
    </source>
</evidence>
<comment type="caution">
    <text evidence="8">The sequence shown here is derived from an EMBL/GenBank/DDBJ whole genome shotgun (WGS) entry which is preliminary data.</text>
</comment>
<dbReference type="Pfam" id="PF00296">
    <property type="entry name" value="Bac_luciferase"/>
    <property type="match status" value="1"/>
</dbReference>
<dbReference type="AlphaFoldDB" id="A0A9X0YW41"/>
<keyword evidence="3" id="KW-0560">Oxidoreductase</keyword>
<keyword evidence="1 6" id="KW-0285">Flavoprotein</keyword>
<dbReference type="PIRSF" id="PIRSF000337">
    <property type="entry name" value="NTA_MOA"/>
    <property type="match status" value="1"/>
</dbReference>
<dbReference type="RefSeq" id="WP_245347856.1">
    <property type="nucleotide sequence ID" value="NZ_JAGGMB010000018.1"/>
</dbReference>
<dbReference type="EMBL" id="JAGGMB010000018">
    <property type="protein sequence ID" value="MBP2079552.1"/>
    <property type="molecule type" value="Genomic_DNA"/>
</dbReference>
<comment type="similarity">
    <text evidence="5">Belongs to the NtaA/SnaA/DszA monooxygenase family.</text>
</comment>
<feature type="binding site" evidence="6">
    <location>
        <position position="96"/>
    </location>
    <ligand>
        <name>FMN</name>
        <dbReference type="ChEBI" id="CHEBI:58210"/>
    </ligand>
</feature>
<evidence type="ECO:0000313" key="9">
    <source>
        <dbReference type="Proteomes" id="UP001138793"/>
    </source>
</evidence>